<sequence>MSDFDAVLERLLNEPSFAAALAADPDAALSGYRLDAEEVELLRSQAAPDSGGGLAAVETRTNKSSTFGLFSAFVDVGHTLAESTQDAAGPWSGSEGAAGVAAQHVAEAVGTHGAGQGFGDAPGGGGGSWPPVGDGGTGGAGLPPASSGLGDAPRSGLGEAPRSGLGDPPRSGFAGPGRFIAEAAHLAPPEGYHPHIDANGDGHWDKATFTGTDGHGVEIRVDVNHDGHADFVGHDTNSDGLVDYADYDKDDNGVFEKRMYDDNGDGWLDRTVWRKDG</sequence>
<dbReference type="SUPFAM" id="SSF103647">
    <property type="entry name" value="TSP type-3 repeat"/>
    <property type="match status" value="1"/>
</dbReference>
<feature type="region of interest" description="Disordered" evidence="1">
    <location>
        <begin position="112"/>
        <end position="174"/>
    </location>
</feature>
<gene>
    <name evidence="2" type="ORF">ACFY35_31595</name>
</gene>
<feature type="compositionally biased region" description="Gly residues" evidence="1">
    <location>
        <begin position="112"/>
        <end position="141"/>
    </location>
</feature>
<reference evidence="2 3" key="1">
    <citation type="submission" date="2024-10" db="EMBL/GenBank/DDBJ databases">
        <title>The Natural Products Discovery Center: Release of the First 8490 Sequenced Strains for Exploring Actinobacteria Biosynthetic Diversity.</title>
        <authorList>
            <person name="Kalkreuter E."/>
            <person name="Kautsar S.A."/>
            <person name="Yang D."/>
            <person name="Bader C.D."/>
            <person name="Teijaro C.N."/>
            <person name="Fluegel L."/>
            <person name="Davis C.M."/>
            <person name="Simpson J.R."/>
            <person name="Lauterbach L."/>
            <person name="Steele A.D."/>
            <person name="Gui C."/>
            <person name="Meng S."/>
            <person name="Li G."/>
            <person name="Viehrig K."/>
            <person name="Ye F."/>
            <person name="Su P."/>
            <person name="Kiefer A.F."/>
            <person name="Nichols A."/>
            <person name="Cepeda A.J."/>
            <person name="Yan W."/>
            <person name="Fan B."/>
            <person name="Jiang Y."/>
            <person name="Adhikari A."/>
            <person name="Zheng C.-J."/>
            <person name="Schuster L."/>
            <person name="Cowan T.M."/>
            <person name="Smanski M.J."/>
            <person name="Chevrette M.G."/>
            <person name="De Carvalho L.P.S."/>
            <person name="Shen B."/>
        </authorList>
    </citation>
    <scope>NUCLEOTIDE SEQUENCE [LARGE SCALE GENOMIC DNA]</scope>
    <source>
        <strain evidence="2 3">NPDC000087</strain>
    </source>
</reference>
<evidence type="ECO:0000256" key="1">
    <source>
        <dbReference type="SAM" id="MobiDB-lite"/>
    </source>
</evidence>
<accession>A0ABW6WPA8</accession>
<evidence type="ECO:0000313" key="2">
    <source>
        <dbReference type="EMBL" id="MFF5294002.1"/>
    </source>
</evidence>
<evidence type="ECO:0000313" key="3">
    <source>
        <dbReference type="Proteomes" id="UP001602245"/>
    </source>
</evidence>
<dbReference type="InterPro" id="IPR028974">
    <property type="entry name" value="TSP_type-3_rpt"/>
</dbReference>
<name>A0ABW6WPA8_9ACTN</name>
<comment type="caution">
    <text evidence="2">The sequence shown here is derived from an EMBL/GenBank/DDBJ whole genome shotgun (WGS) entry which is preliminary data.</text>
</comment>
<dbReference type="RefSeq" id="WP_026205807.1">
    <property type="nucleotide sequence ID" value="NZ_JBIAZU010000006.1"/>
</dbReference>
<dbReference type="Proteomes" id="UP001602245">
    <property type="component" value="Unassembled WGS sequence"/>
</dbReference>
<organism evidence="2 3">
    <name type="scientific">Paractinoplanes globisporus</name>
    <dbReference type="NCBI Taxonomy" id="113565"/>
    <lineage>
        <taxon>Bacteria</taxon>
        <taxon>Bacillati</taxon>
        <taxon>Actinomycetota</taxon>
        <taxon>Actinomycetes</taxon>
        <taxon>Micromonosporales</taxon>
        <taxon>Micromonosporaceae</taxon>
        <taxon>Paractinoplanes</taxon>
    </lineage>
</organism>
<dbReference type="EMBL" id="JBIAZU010000006">
    <property type="protein sequence ID" value="MFF5294002.1"/>
    <property type="molecule type" value="Genomic_DNA"/>
</dbReference>
<protein>
    <submittedName>
        <fullName evidence="2">Uncharacterized protein</fullName>
    </submittedName>
</protein>
<proteinExistence type="predicted"/>
<keyword evidence="3" id="KW-1185">Reference proteome</keyword>